<feature type="coiled-coil region" evidence="1">
    <location>
        <begin position="94"/>
        <end position="163"/>
    </location>
</feature>
<dbReference type="EMBL" id="LUEZ02000138">
    <property type="protein sequence ID" value="RDB15787.1"/>
    <property type="molecule type" value="Genomic_DNA"/>
</dbReference>
<name>A0A369J5A8_HYPMA</name>
<organism evidence="3 4">
    <name type="scientific">Hypsizygus marmoreus</name>
    <name type="common">White beech mushroom</name>
    <name type="synonym">Agaricus marmoreus</name>
    <dbReference type="NCBI Taxonomy" id="39966"/>
    <lineage>
        <taxon>Eukaryota</taxon>
        <taxon>Fungi</taxon>
        <taxon>Dikarya</taxon>
        <taxon>Basidiomycota</taxon>
        <taxon>Agaricomycotina</taxon>
        <taxon>Agaricomycetes</taxon>
        <taxon>Agaricomycetidae</taxon>
        <taxon>Agaricales</taxon>
        <taxon>Tricholomatineae</taxon>
        <taxon>Lyophyllaceae</taxon>
        <taxon>Hypsizygus</taxon>
    </lineage>
</organism>
<evidence type="ECO:0000313" key="3">
    <source>
        <dbReference type="EMBL" id="RDB15787.1"/>
    </source>
</evidence>
<feature type="compositionally biased region" description="Polar residues" evidence="2">
    <location>
        <begin position="201"/>
        <end position="219"/>
    </location>
</feature>
<comment type="caution">
    <text evidence="3">The sequence shown here is derived from an EMBL/GenBank/DDBJ whole genome shotgun (WGS) entry which is preliminary data.</text>
</comment>
<accession>A0A369J5A8</accession>
<feature type="region of interest" description="Disordered" evidence="2">
    <location>
        <begin position="384"/>
        <end position="406"/>
    </location>
</feature>
<dbReference type="AlphaFoldDB" id="A0A369J5A8"/>
<evidence type="ECO:0000256" key="1">
    <source>
        <dbReference type="SAM" id="Coils"/>
    </source>
</evidence>
<dbReference type="Proteomes" id="UP000076154">
    <property type="component" value="Unassembled WGS sequence"/>
</dbReference>
<feature type="compositionally biased region" description="Low complexity" evidence="2">
    <location>
        <begin position="232"/>
        <end position="246"/>
    </location>
</feature>
<dbReference type="OrthoDB" id="2505754at2759"/>
<gene>
    <name evidence="3" type="ORF">Hypma_003740</name>
</gene>
<feature type="region of interest" description="Disordered" evidence="2">
    <location>
        <begin position="194"/>
        <end position="280"/>
    </location>
</feature>
<dbReference type="STRING" id="39966.A0A369J5A8"/>
<feature type="coiled-coil region" evidence="1">
    <location>
        <begin position="286"/>
        <end position="316"/>
    </location>
</feature>
<evidence type="ECO:0000256" key="2">
    <source>
        <dbReference type="SAM" id="MobiDB-lite"/>
    </source>
</evidence>
<evidence type="ECO:0000313" key="4">
    <source>
        <dbReference type="Proteomes" id="UP000076154"/>
    </source>
</evidence>
<reference evidence="3" key="1">
    <citation type="submission" date="2018-04" db="EMBL/GenBank/DDBJ databases">
        <title>Whole genome sequencing of Hypsizygus marmoreus.</title>
        <authorList>
            <person name="Choi I.-G."/>
            <person name="Min B."/>
            <person name="Kim J.-G."/>
            <person name="Kim S."/>
            <person name="Oh Y.-L."/>
            <person name="Kong W.-S."/>
            <person name="Park H."/>
            <person name="Jeong J."/>
            <person name="Song E.-S."/>
        </authorList>
    </citation>
    <scope>NUCLEOTIDE SEQUENCE [LARGE SCALE GENOMIC DNA]</scope>
    <source>
        <strain evidence="3">51987-8</strain>
    </source>
</reference>
<proteinExistence type="predicted"/>
<sequence length="513" mass="55501">MFRPLFFTINMPNFDEHNVHSIEFEAPLSADGSSAAAKRHFSIDLSLELERQLDMEAYPPTPPAHTTTAYPSLNGAADGLRRESLDPQILAHIVKQLQQSLADVTKDRDELKDMVALSHSHEAELQDALQHMIDKATTMEIELSDAKKKMKDDEEAIALLRTKVEESRRGLMRLQTENRRQSLVVPMPLDMSRAGIPSLGSPPSSKRASFTPLTGNFTARPTHGHRRISSVSDTSTSGIGLGLSTSPNAQSAFPDTHPPSSSRRYSGLFGRTSPSQLDSAPPDQLYADMDALRKQLQAMKDELETTKHELSESNEAREASETCVKALREFIAENNIGGSETSDMASVKLPPLPTMVKGDEEDEGKKTGGAAAWGFKLWKDSATRTPSVPQSATIASPAVAPSPQMPMSATPLSRKIGGFFSSRSSASSVASSIHSTPPAAMSPLQSNAAMSIRDSMYSVSDSSSMAEPISPPNEFNTNIVVRDVTNLSDAGNNSLELSKENLHTPNHQGIVAL</sequence>
<feature type="compositionally biased region" description="Polar residues" evidence="2">
    <location>
        <begin position="247"/>
        <end position="264"/>
    </location>
</feature>
<protein>
    <submittedName>
        <fullName evidence="3">Uncharacterized protein</fullName>
    </submittedName>
</protein>
<feature type="compositionally biased region" description="Polar residues" evidence="2">
    <location>
        <begin position="384"/>
        <end position="394"/>
    </location>
</feature>
<dbReference type="InParanoid" id="A0A369J5A8"/>
<keyword evidence="4" id="KW-1185">Reference proteome</keyword>
<keyword evidence="1" id="KW-0175">Coiled coil</keyword>